<dbReference type="EMBL" id="HACA01000366">
    <property type="protein sequence ID" value="CDW17727.1"/>
    <property type="molecule type" value="Transcribed_RNA"/>
</dbReference>
<dbReference type="AlphaFoldDB" id="A0A0K2SWI0"/>
<sequence>MEKHKNVKIAYKLMLKAV</sequence>
<name>A0A0K2SWI0_LEPSM</name>
<accession>A0A0K2SWI0</accession>
<reference evidence="1" key="1">
    <citation type="submission" date="2014-05" db="EMBL/GenBank/DDBJ databases">
        <authorList>
            <person name="Chronopoulou M."/>
        </authorList>
    </citation>
    <scope>NUCLEOTIDE SEQUENCE</scope>
    <source>
        <tissue evidence="1">Whole organism</tissue>
    </source>
</reference>
<protein>
    <submittedName>
        <fullName evidence="1">Uncharacterized protein</fullName>
    </submittedName>
</protein>
<organism evidence="1">
    <name type="scientific">Lepeophtheirus salmonis</name>
    <name type="common">Salmon louse</name>
    <name type="synonym">Caligus salmonis</name>
    <dbReference type="NCBI Taxonomy" id="72036"/>
    <lineage>
        <taxon>Eukaryota</taxon>
        <taxon>Metazoa</taxon>
        <taxon>Ecdysozoa</taxon>
        <taxon>Arthropoda</taxon>
        <taxon>Crustacea</taxon>
        <taxon>Multicrustacea</taxon>
        <taxon>Hexanauplia</taxon>
        <taxon>Copepoda</taxon>
        <taxon>Siphonostomatoida</taxon>
        <taxon>Caligidae</taxon>
        <taxon>Lepeophtheirus</taxon>
    </lineage>
</organism>
<proteinExistence type="predicted"/>
<evidence type="ECO:0000313" key="1">
    <source>
        <dbReference type="EMBL" id="CDW17727.1"/>
    </source>
</evidence>